<evidence type="ECO:0000313" key="2">
    <source>
        <dbReference type="Ensembl" id="ENSHBUP00000034007.1"/>
    </source>
</evidence>
<name>A0A3Q2X4A3_HAPBU</name>
<evidence type="ECO:0008006" key="4">
    <source>
        <dbReference type="Google" id="ProtNLM"/>
    </source>
</evidence>
<reference evidence="2" key="1">
    <citation type="submission" date="2025-08" db="UniProtKB">
        <authorList>
            <consortium name="Ensembl"/>
        </authorList>
    </citation>
    <scope>IDENTIFICATION</scope>
</reference>
<dbReference type="Proteomes" id="UP000264840">
    <property type="component" value="Unplaced"/>
</dbReference>
<dbReference type="STRING" id="8153.ENSHBUP00000034007"/>
<sequence>MRQDKLENLNAQQKIQEVEELKKNLTFQQTFFTRAKSQSEAVVKASFILAEQRAKPWNTSSEIRLLLFCEMATDLRTQLCERSKDFIAYSLAVDESTDIMDLTQLAILIRGVDSNLFTHGTTKGKYIFENLTADHCIMHKETLCGKFLKMEHVMSNVTQNINFIQAKGLNDRQFHSFVQEIDSESLSYRGSLAELGKSYFIEFLSSAKKPAFQAKLLLWESQMHHLPHFPRLFPNAHFSDKLSALRTEFAQRFGDFGAEKDHFELLRNPFTVDMETAPVQIQMELIELQCNGTLKAKYDTEGPALFIRSIPEAIPQLRLHAARTLCMFILCNKCSISRGSEALFGKGENDSDFFLLLSTVCLSVQIPCKFSSLLKSLSMFVPRFLLWTLFGFAWSHSCCPDRLCYRVKGKCFPNCLCVLDIFTSVI</sequence>
<organism evidence="2 3">
    <name type="scientific">Haplochromis burtoni</name>
    <name type="common">Burton's mouthbrooder</name>
    <name type="synonym">Chromis burtoni</name>
    <dbReference type="NCBI Taxonomy" id="8153"/>
    <lineage>
        <taxon>Eukaryota</taxon>
        <taxon>Metazoa</taxon>
        <taxon>Chordata</taxon>
        <taxon>Craniata</taxon>
        <taxon>Vertebrata</taxon>
        <taxon>Euteleostomi</taxon>
        <taxon>Actinopterygii</taxon>
        <taxon>Neopterygii</taxon>
        <taxon>Teleostei</taxon>
        <taxon>Neoteleostei</taxon>
        <taxon>Acanthomorphata</taxon>
        <taxon>Ovalentaria</taxon>
        <taxon>Cichlomorphae</taxon>
        <taxon>Cichliformes</taxon>
        <taxon>Cichlidae</taxon>
        <taxon>African cichlids</taxon>
        <taxon>Pseudocrenilabrinae</taxon>
        <taxon>Haplochromini</taxon>
        <taxon>Haplochromis</taxon>
    </lineage>
</organism>
<dbReference type="PANTHER" id="PTHR45913">
    <property type="entry name" value="EPM2A-INTERACTING PROTEIN 1"/>
    <property type="match status" value="1"/>
</dbReference>
<proteinExistence type="predicted"/>
<reference evidence="2" key="2">
    <citation type="submission" date="2025-09" db="UniProtKB">
        <authorList>
            <consortium name="Ensembl"/>
        </authorList>
    </citation>
    <scope>IDENTIFICATION</scope>
</reference>
<dbReference type="PANTHER" id="PTHR45913:SF11">
    <property type="entry name" value="EPM2A-INTERACTING PROTEIN 1"/>
    <property type="match status" value="1"/>
</dbReference>
<accession>A0A3Q2X4A3</accession>
<evidence type="ECO:0000313" key="3">
    <source>
        <dbReference type="Proteomes" id="UP000264840"/>
    </source>
</evidence>
<keyword evidence="3" id="KW-1185">Reference proteome</keyword>
<dbReference type="Ensembl" id="ENSHBUT00000028384.1">
    <property type="protein sequence ID" value="ENSHBUP00000034007.1"/>
    <property type="gene ID" value="ENSHBUG00000021283.1"/>
</dbReference>
<evidence type="ECO:0000256" key="1">
    <source>
        <dbReference type="SAM" id="Coils"/>
    </source>
</evidence>
<dbReference type="AlphaFoldDB" id="A0A3Q2X4A3"/>
<keyword evidence="1" id="KW-0175">Coiled coil</keyword>
<feature type="coiled-coil region" evidence="1">
    <location>
        <begin position="1"/>
        <end position="28"/>
    </location>
</feature>
<protein>
    <recommendedName>
        <fullName evidence="4">DUF4371 domain-containing protein</fullName>
    </recommendedName>
</protein>
<dbReference type="GeneTree" id="ENSGT00950000182812"/>